<reference evidence="3 4" key="1">
    <citation type="journal article" date="2012" name="Plant Cell">
        <title>Genome comparison of barley and maize smut fungi reveals targeted loss of RNA silencing components and species-specific presence of transposable elements.</title>
        <authorList>
            <person name="Laurie J.D."/>
            <person name="Ali S."/>
            <person name="Linning R."/>
            <person name="Mannhaupt G."/>
            <person name="Wong P."/>
            <person name="Gueldener U."/>
            <person name="Muensterkoetter M."/>
            <person name="Moore R."/>
            <person name="Kahmann R."/>
            <person name="Bakkeren G."/>
            <person name="Schirawski J."/>
        </authorList>
    </citation>
    <scope>NUCLEOTIDE SEQUENCE [LARGE SCALE GENOMIC DNA]</scope>
    <source>
        <strain evidence="4">Uh4875-4</strain>
    </source>
</reference>
<keyword evidence="4" id="KW-1185">Reference proteome</keyword>
<dbReference type="OrthoDB" id="10324492at2759"/>
<dbReference type="Proteomes" id="UP000006174">
    <property type="component" value="Unassembled WGS sequence"/>
</dbReference>
<feature type="signal peptide" evidence="2">
    <location>
        <begin position="1"/>
        <end position="27"/>
    </location>
</feature>
<accession>I2FR14</accession>
<evidence type="ECO:0000313" key="3">
    <source>
        <dbReference type="EMBL" id="CCF49357.1"/>
    </source>
</evidence>
<gene>
    <name evidence="3" type="ORF">UHOR_13675</name>
</gene>
<dbReference type="HOGENOM" id="CLU_1653456_0_0_1"/>
<evidence type="ECO:0000313" key="4">
    <source>
        <dbReference type="Proteomes" id="UP000006174"/>
    </source>
</evidence>
<comment type="caution">
    <text evidence="3">The sequence shown here is derived from an EMBL/GenBank/DDBJ whole genome shotgun (WGS) entry which is preliminary data.</text>
</comment>
<feature type="compositionally biased region" description="Basic and acidic residues" evidence="1">
    <location>
        <begin position="129"/>
        <end position="138"/>
    </location>
</feature>
<feature type="chain" id="PRO_5003658720" evidence="2">
    <location>
        <begin position="28"/>
        <end position="160"/>
    </location>
</feature>
<sequence length="160" mass="17880">MMLELGQFNLRLVVSLVDFLIVVRVKASLSGEELVQRSLTAEAVEVVENAINDGHKKMGEKSVVRSRWINVRSRQSKLTESRADGCQRHKGCKDAAFNPGLLQKSRLYNEGNELERRNEEGGQGADQDASERFEEVARDALMLTPAPSELVQLEAKKTVQ</sequence>
<organism evidence="3 4">
    <name type="scientific">Ustilago hordei</name>
    <name type="common">Barley covered smut fungus</name>
    <dbReference type="NCBI Taxonomy" id="120017"/>
    <lineage>
        <taxon>Eukaryota</taxon>
        <taxon>Fungi</taxon>
        <taxon>Dikarya</taxon>
        <taxon>Basidiomycota</taxon>
        <taxon>Ustilaginomycotina</taxon>
        <taxon>Ustilaginomycetes</taxon>
        <taxon>Ustilaginales</taxon>
        <taxon>Ustilaginaceae</taxon>
        <taxon>Ustilago</taxon>
    </lineage>
</organism>
<name>I2FR14_USTHO</name>
<evidence type="ECO:0000256" key="1">
    <source>
        <dbReference type="SAM" id="MobiDB-lite"/>
    </source>
</evidence>
<feature type="region of interest" description="Disordered" evidence="1">
    <location>
        <begin position="114"/>
        <end position="139"/>
    </location>
</feature>
<keyword evidence="2" id="KW-0732">Signal</keyword>
<evidence type="ECO:0000256" key="2">
    <source>
        <dbReference type="SAM" id="SignalP"/>
    </source>
</evidence>
<protein>
    <submittedName>
        <fullName evidence="3">Uncharacterized protein</fullName>
    </submittedName>
</protein>
<proteinExistence type="predicted"/>
<dbReference type="AlphaFoldDB" id="I2FR14"/>
<dbReference type="EMBL" id="CAGI01000143">
    <property type="protein sequence ID" value="CCF49357.1"/>
    <property type="molecule type" value="Genomic_DNA"/>
</dbReference>